<keyword evidence="2" id="KW-1185">Reference proteome</keyword>
<sequence>MKQLITIKNNEVGYMSIEQSWRIFKDSSVTAAKETCGTKRINNGKKQTAWWTNEIKEEIK</sequence>
<reference evidence="1" key="1">
    <citation type="journal article" date="2023" name="Insect Mol. Biol.">
        <title>Genome sequencing provides insights into the evolution of gene families encoding plant cell wall-degrading enzymes in longhorned beetles.</title>
        <authorList>
            <person name="Shin N.R."/>
            <person name="Okamura Y."/>
            <person name="Kirsch R."/>
            <person name="Pauchet Y."/>
        </authorList>
    </citation>
    <scope>NUCLEOTIDE SEQUENCE</scope>
    <source>
        <strain evidence="1">AMC_N1</strain>
    </source>
</reference>
<organism evidence="1 2">
    <name type="scientific">Aromia moschata</name>
    <dbReference type="NCBI Taxonomy" id="1265417"/>
    <lineage>
        <taxon>Eukaryota</taxon>
        <taxon>Metazoa</taxon>
        <taxon>Ecdysozoa</taxon>
        <taxon>Arthropoda</taxon>
        <taxon>Hexapoda</taxon>
        <taxon>Insecta</taxon>
        <taxon>Pterygota</taxon>
        <taxon>Neoptera</taxon>
        <taxon>Endopterygota</taxon>
        <taxon>Coleoptera</taxon>
        <taxon>Polyphaga</taxon>
        <taxon>Cucujiformia</taxon>
        <taxon>Chrysomeloidea</taxon>
        <taxon>Cerambycidae</taxon>
        <taxon>Cerambycinae</taxon>
        <taxon>Callichromatini</taxon>
        <taxon>Aromia</taxon>
    </lineage>
</organism>
<dbReference type="EMBL" id="JAPWTK010000003">
    <property type="protein sequence ID" value="KAJ8962099.1"/>
    <property type="molecule type" value="Genomic_DNA"/>
</dbReference>
<evidence type="ECO:0000313" key="2">
    <source>
        <dbReference type="Proteomes" id="UP001162162"/>
    </source>
</evidence>
<name>A0AAV8ZEJ9_9CUCU</name>
<comment type="caution">
    <text evidence="1">The sequence shown here is derived from an EMBL/GenBank/DDBJ whole genome shotgun (WGS) entry which is preliminary data.</text>
</comment>
<evidence type="ECO:0000313" key="1">
    <source>
        <dbReference type="EMBL" id="KAJ8962099.1"/>
    </source>
</evidence>
<dbReference type="Proteomes" id="UP001162162">
    <property type="component" value="Unassembled WGS sequence"/>
</dbReference>
<gene>
    <name evidence="1" type="ORF">NQ318_018053</name>
</gene>
<dbReference type="AlphaFoldDB" id="A0AAV8ZEJ9"/>
<accession>A0AAV8ZEJ9</accession>
<protein>
    <submittedName>
        <fullName evidence="1">Uncharacterized protein</fullName>
    </submittedName>
</protein>
<proteinExistence type="predicted"/>